<evidence type="ECO:0000313" key="4">
    <source>
        <dbReference type="EMBL" id="KAL2470157.1"/>
    </source>
</evidence>
<evidence type="ECO:0000313" key="5">
    <source>
        <dbReference type="Proteomes" id="UP001604336"/>
    </source>
</evidence>
<dbReference type="PANTHER" id="PTHR16193:SF0">
    <property type="entry name" value="TETRATRICOPEPTIDE REPEAT PROTEIN 27"/>
    <property type="match status" value="1"/>
</dbReference>
<dbReference type="SMART" id="SM00028">
    <property type="entry name" value="TPR"/>
    <property type="match status" value="4"/>
</dbReference>
<dbReference type="AlphaFoldDB" id="A0ABD1Q1U6"/>
<dbReference type="InterPro" id="IPR044244">
    <property type="entry name" value="TTC27/Emw1"/>
</dbReference>
<dbReference type="PANTHER" id="PTHR16193">
    <property type="entry name" value="TETRATRICOPEPTIDE REPEAT PROTEIN 27"/>
    <property type="match status" value="1"/>
</dbReference>
<dbReference type="PROSITE" id="PS50005">
    <property type="entry name" value="TPR"/>
    <property type="match status" value="1"/>
</dbReference>
<keyword evidence="2 3" id="KW-0802">TPR repeat</keyword>
<name>A0ABD1Q1U6_9LAMI</name>
<gene>
    <name evidence="4" type="ORF">Adt_38293</name>
</gene>
<evidence type="ECO:0000256" key="3">
    <source>
        <dbReference type="PROSITE-ProRule" id="PRU00339"/>
    </source>
</evidence>
<dbReference type="Pfam" id="PF07719">
    <property type="entry name" value="TPR_2"/>
    <property type="match status" value="1"/>
</dbReference>
<keyword evidence="5" id="KW-1185">Reference proteome</keyword>
<keyword evidence="1" id="KW-0677">Repeat</keyword>
<evidence type="ECO:0000256" key="2">
    <source>
        <dbReference type="ARBA" id="ARBA00022803"/>
    </source>
</evidence>
<dbReference type="InterPro" id="IPR011990">
    <property type="entry name" value="TPR-like_helical_dom_sf"/>
</dbReference>
<comment type="caution">
    <text evidence="4">The sequence shown here is derived from an EMBL/GenBank/DDBJ whole genome shotgun (WGS) entry which is preliminary data.</text>
</comment>
<dbReference type="InterPro" id="IPR019734">
    <property type="entry name" value="TPR_rpt"/>
</dbReference>
<dbReference type="EMBL" id="JBFOLK010000012">
    <property type="protein sequence ID" value="KAL2470157.1"/>
    <property type="molecule type" value="Genomic_DNA"/>
</dbReference>
<dbReference type="Gene3D" id="1.25.40.10">
    <property type="entry name" value="Tetratricopeptide repeat domain"/>
    <property type="match status" value="1"/>
</dbReference>
<dbReference type="Pfam" id="PF13181">
    <property type="entry name" value="TPR_8"/>
    <property type="match status" value="1"/>
</dbReference>
<protein>
    <submittedName>
        <fullName evidence="4">Protein prenylyltransferase superfamily protein</fullName>
    </submittedName>
</protein>
<dbReference type="SUPFAM" id="SSF48452">
    <property type="entry name" value="TPR-like"/>
    <property type="match status" value="1"/>
</dbReference>
<evidence type="ECO:0000256" key="1">
    <source>
        <dbReference type="ARBA" id="ARBA00022737"/>
    </source>
</evidence>
<sequence>MAEQRQEIEALRHLELRLLRCSLPSDHPLQPPPLLSRSSTCSHIHSLLNDVVTLIESGNYLQALSSLASQSLFANLNFVSSESASRFYSDSLPECVDLFLNVSGSENSEPESVELKGYKALLVMTIGVSALLAFIQCNITGPVEKLPWMPLMALATMEDEIGDGDSMEWEAWAHKELMSAGSDLRGKFFNLQYIIFAKTLLMRTKDLLFEGSVTSIGGVRSISWWVARLLFSQQRLLDERSSFVFDLLQVFMRESLCNFGTLEKARDYWGPKVLDEDALNILSMLHLEMGTMELYYGRVDASRLHFESAAETSKLHFSVSGALGFRTLHQVEPKAQLRLVAGTYGGDSSTSSMHKLNNVDDYLLQQPHENSEESDVLMMPRFVADERNSDSNEKEVQTGAIAASQLKAVHQAVILAHCLSIERSARGDELQKWEMAPYIEAIDSQQSSPYALRYFCNLLRIRWESTRNRTKQRALLMMEKLVQGIDDPSPGVAQRMYCCFGVNIPTIPSSRKEFGDLLVSCGLIGEAVKVYEDLELWDNLIYCYQLLDKKVAAIELIKKRLSEKPFDPRLWCSLGDVTNDDTFYEKALEVSGSKSARALRSLARSAYNRNDYEKSKVLWESAMALNSLYPDGWFALGAACLKSRDVDKALDAFTRSVQLDPENGEAWNNIACLHMIKKKSKESFIAFKEALKLKRDSWQMWENYSSVAADIGNFSQALEAVQKVLDVTKKKRIDTELLERIMLEIERRASTSSFQSPLAISNSNYADLDNVHTNGNYVNESRSVEADSMRTRETEHLIQLLGKILRQIVQSGGSADVWGLYARWHKLRGDLAMCSEALLKQVRSYQGSDLWKDRDRFVKFADASLELCKVYQELALRNSSRRELFAAEMHLKNTIKQAESFSDTEEFGSLVGCLEQVQEALRAMPLRQKQELNVSQWKLFIYMEWIYLCQCMIEKCQRSQQSITDIVFKGLILIIQ</sequence>
<dbReference type="InterPro" id="IPR013105">
    <property type="entry name" value="TPR_2"/>
</dbReference>
<accession>A0ABD1Q1U6</accession>
<dbReference type="Proteomes" id="UP001604336">
    <property type="component" value="Unassembled WGS sequence"/>
</dbReference>
<organism evidence="4 5">
    <name type="scientific">Abeliophyllum distichum</name>
    <dbReference type="NCBI Taxonomy" id="126358"/>
    <lineage>
        <taxon>Eukaryota</taxon>
        <taxon>Viridiplantae</taxon>
        <taxon>Streptophyta</taxon>
        <taxon>Embryophyta</taxon>
        <taxon>Tracheophyta</taxon>
        <taxon>Spermatophyta</taxon>
        <taxon>Magnoliopsida</taxon>
        <taxon>eudicotyledons</taxon>
        <taxon>Gunneridae</taxon>
        <taxon>Pentapetalae</taxon>
        <taxon>asterids</taxon>
        <taxon>lamiids</taxon>
        <taxon>Lamiales</taxon>
        <taxon>Oleaceae</taxon>
        <taxon>Forsythieae</taxon>
        <taxon>Abeliophyllum</taxon>
    </lineage>
</organism>
<feature type="repeat" description="TPR" evidence="3">
    <location>
        <begin position="630"/>
        <end position="663"/>
    </location>
</feature>
<proteinExistence type="predicted"/>
<reference evidence="5" key="1">
    <citation type="submission" date="2024-07" db="EMBL/GenBank/DDBJ databases">
        <title>Two chromosome-level genome assemblies of Korean endemic species Abeliophyllum distichum and Forsythia ovata (Oleaceae).</title>
        <authorList>
            <person name="Jang H."/>
        </authorList>
    </citation>
    <scope>NUCLEOTIDE SEQUENCE [LARGE SCALE GENOMIC DNA]</scope>
</reference>